<evidence type="ECO:0000256" key="5">
    <source>
        <dbReference type="ARBA" id="ARBA00022857"/>
    </source>
</evidence>
<evidence type="ECO:0000256" key="8">
    <source>
        <dbReference type="NCBIfam" id="TIGR00112"/>
    </source>
</evidence>
<dbReference type="Pfam" id="PF03807">
    <property type="entry name" value="F420_oxidored"/>
    <property type="match status" value="1"/>
</dbReference>
<evidence type="ECO:0000256" key="1">
    <source>
        <dbReference type="ARBA" id="ARBA00005525"/>
    </source>
</evidence>
<comment type="catalytic activity">
    <reaction evidence="7">
        <text>L-proline + NAD(+) = (S)-1-pyrroline-5-carboxylate + NADH + 2 H(+)</text>
        <dbReference type="Rhea" id="RHEA:14105"/>
        <dbReference type="ChEBI" id="CHEBI:15378"/>
        <dbReference type="ChEBI" id="CHEBI:17388"/>
        <dbReference type="ChEBI" id="CHEBI:57540"/>
        <dbReference type="ChEBI" id="CHEBI:57945"/>
        <dbReference type="ChEBI" id="CHEBI:60039"/>
        <dbReference type="EC" id="1.5.1.2"/>
    </reaction>
</comment>
<protein>
    <recommendedName>
        <fullName evidence="7 8">Pyrroline-5-carboxylate reductase</fullName>
        <shortName evidence="7">P5C reductase</shortName>
        <shortName evidence="7">P5CR</shortName>
        <ecNumber evidence="7 8">1.5.1.2</ecNumber>
    </recommendedName>
    <alternativeName>
        <fullName evidence="7">PCA reductase</fullName>
    </alternativeName>
</protein>
<dbReference type="Gene3D" id="3.40.50.720">
    <property type="entry name" value="NAD(P)-binding Rossmann-like Domain"/>
    <property type="match status" value="1"/>
</dbReference>
<dbReference type="RefSeq" id="WP_149123185.1">
    <property type="nucleotide sequence ID" value="NZ_VTFL01000006.1"/>
</dbReference>
<evidence type="ECO:0000256" key="7">
    <source>
        <dbReference type="HAMAP-Rule" id="MF_01925"/>
    </source>
</evidence>
<keyword evidence="6 7" id="KW-0560">Oxidoreductase</keyword>
<dbReference type="NCBIfam" id="TIGR00112">
    <property type="entry name" value="proC"/>
    <property type="match status" value="1"/>
</dbReference>
<organism evidence="12">
    <name type="scientific">Dictyoglomus thermophilum</name>
    <dbReference type="NCBI Taxonomy" id="14"/>
    <lineage>
        <taxon>Bacteria</taxon>
        <taxon>Pseudomonadati</taxon>
        <taxon>Dictyoglomota</taxon>
        <taxon>Dictyoglomia</taxon>
        <taxon>Dictyoglomales</taxon>
        <taxon>Dictyoglomaceae</taxon>
        <taxon>Dictyoglomus</taxon>
    </lineage>
</organism>
<name>A0A7V3ZJ68_DICTH</name>
<dbReference type="HAMAP" id="MF_01925">
    <property type="entry name" value="P5C_reductase"/>
    <property type="match status" value="1"/>
</dbReference>
<sequence>MILGIIGGGMMGEAILAGIIEGNFLKKDEIIVSEKIEKRRDYLREKYNVEVTTDNKSLAQKVKYILIAVKPQNIKEVLKEISPYVDESKTIISIAAGVKISLIKKYLNNSRCVIRVMPNLSCTIKKGVIALTFDKYEKEDVEFVKNLFSTIGDVWIIEEKYFNTITALTGSGPAFVSTILQGFTLAGVKGGIPYDTSKEMVLKLFEGVIEYIKEKNLSFEDVIKMTSSPAGTTIMGLEVLYKEGVTGIIMEAITSAKLRGEEISKNLEEGEL</sequence>
<dbReference type="PANTHER" id="PTHR11645">
    <property type="entry name" value="PYRROLINE-5-CARBOXYLATE REDUCTASE"/>
    <property type="match status" value="1"/>
</dbReference>
<feature type="domain" description="Pyrroline-5-carboxylate reductase catalytic N-terminal" evidence="10">
    <location>
        <begin position="3"/>
        <end position="97"/>
    </location>
</feature>
<comment type="subcellular location">
    <subcellularLocation>
        <location evidence="7">Cytoplasm</location>
    </subcellularLocation>
</comment>
<feature type="binding site" evidence="9">
    <location>
        <begin position="68"/>
        <end position="71"/>
    </location>
    <ligand>
        <name>NADP(+)</name>
        <dbReference type="ChEBI" id="CHEBI:58349"/>
    </ligand>
</feature>
<evidence type="ECO:0000259" key="11">
    <source>
        <dbReference type="Pfam" id="PF14748"/>
    </source>
</evidence>
<dbReference type="AlphaFoldDB" id="A0A7V3ZJ68"/>
<comment type="similarity">
    <text evidence="1 7">Belongs to the pyrroline-5-carboxylate reductase family.</text>
</comment>
<feature type="binding site" evidence="9">
    <location>
        <position position="55"/>
    </location>
    <ligand>
        <name>NADPH</name>
        <dbReference type="ChEBI" id="CHEBI:57783"/>
    </ligand>
</feature>
<dbReference type="InterPro" id="IPR029036">
    <property type="entry name" value="P5CR_dimer"/>
</dbReference>
<keyword evidence="2 7" id="KW-0963">Cytoplasm</keyword>
<reference evidence="12" key="1">
    <citation type="journal article" date="2020" name="mSystems">
        <title>Genome- and Community-Level Interaction Insights into Carbon Utilization and Element Cycling Functions of Hydrothermarchaeota in Hydrothermal Sediment.</title>
        <authorList>
            <person name="Zhou Z."/>
            <person name="Liu Y."/>
            <person name="Xu W."/>
            <person name="Pan J."/>
            <person name="Luo Z.H."/>
            <person name="Li M."/>
        </authorList>
    </citation>
    <scope>NUCLEOTIDE SEQUENCE [LARGE SCALE GENOMIC DNA]</scope>
    <source>
        <strain evidence="12">SpSt-70</strain>
    </source>
</reference>
<evidence type="ECO:0000256" key="9">
    <source>
        <dbReference type="PIRSR" id="PIRSR000193-1"/>
    </source>
</evidence>
<feature type="binding site" evidence="9">
    <location>
        <begin position="6"/>
        <end position="11"/>
    </location>
    <ligand>
        <name>NADP(+)</name>
        <dbReference type="ChEBI" id="CHEBI:58349"/>
    </ligand>
</feature>
<comment type="pathway">
    <text evidence="7">Amino-acid biosynthesis; L-proline biosynthesis; L-proline from L-glutamate 5-semialdehyde: step 1/1.</text>
</comment>
<keyword evidence="4 7" id="KW-0641">Proline biosynthesis</keyword>
<evidence type="ECO:0000256" key="6">
    <source>
        <dbReference type="ARBA" id="ARBA00023002"/>
    </source>
</evidence>
<dbReference type="InterPro" id="IPR000304">
    <property type="entry name" value="Pyrroline-COOH_reductase"/>
</dbReference>
<comment type="caution">
    <text evidence="12">The sequence shown here is derived from an EMBL/GenBank/DDBJ whole genome shotgun (WGS) entry which is preliminary data.</text>
</comment>
<dbReference type="Pfam" id="PF14748">
    <property type="entry name" value="P5CR_dimer"/>
    <property type="match status" value="1"/>
</dbReference>
<dbReference type="PIRSF" id="PIRSF000193">
    <property type="entry name" value="Pyrrol-5-carb_rd"/>
    <property type="match status" value="1"/>
</dbReference>
<keyword evidence="3 7" id="KW-0028">Amino-acid biosynthesis</keyword>
<dbReference type="SUPFAM" id="SSF48179">
    <property type="entry name" value="6-phosphogluconate dehydrogenase C-terminal domain-like"/>
    <property type="match status" value="1"/>
</dbReference>
<evidence type="ECO:0000259" key="10">
    <source>
        <dbReference type="Pfam" id="PF03807"/>
    </source>
</evidence>
<evidence type="ECO:0000313" key="12">
    <source>
        <dbReference type="EMBL" id="HGK23888.1"/>
    </source>
</evidence>
<keyword evidence="5 7" id="KW-0521">NADP</keyword>
<gene>
    <name evidence="7 12" type="primary">proC</name>
    <name evidence="12" type="ORF">ENU78_05540</name>
</gene>
<evidence type="ECO:0000256" key="4">
    <source>
        <dbReference type="ARBA" id="ARBA00022650"/>
    </source>
</evidence>
<evidence type="ECO:0000256" key="2">
    <source>
        <dbReference type="ARBA" id="ARBA00022490"/>
    </source>
</evidence>
<evidence type="ECO:0000256" key="3">
    <source>
        <dbReference type="ARBA" id="ARBA00022605"/>
    </source>
</evidence>
<dbReference type="GO" id="GO:0004735">
    <property type="term" value="F:pyrroline-5-carboxylate reductase activity"/>
    <property type="evidence" value="ECO:0007669"/>
    <property type="project" value="UniProtKB-UniRule"/>
</dbReference>
<dbReference type="InterPro" id="IPR028939">
    <property type="entry name" value="P5C_Rdtase_cat_N"/>
</dbReference>
<dbReference type="InterPro" id="IPR036291">
    <property type="entry name" value="NAD(P)-bd_dom_sf"/>
</dbReference>
<dbReference type="EC" id="1.5.1.2" evidence="7 8"/>
<dbReference type="EMBL" id="DTDV01000015">
    <property type="protein sequence ID" value="HGK23888.1"/>
    <property type="molecule type" value="Genomic_DNA"/>
</dbReference>
<dbReference type="SUPFAM" id="SSF51735">
    <property type="entry name" value="NAD(P)-binding Rossmann-fold domains"/>
    <property type="match status" value="1"/>
</dbReference>
<dbReference type="InterPro" id="IPR008927">
    <property type="entry name" value="6-PGluconate_DH-like_C_sf"/>
</dbReference>
<comment type="function">
    <text evidence="7">Catalyzes the reduction of 1-pyrroline-5-carboxylate (PCA) to L-proline.</text>
</comment>
<proteinExistence type="inferred from homology"/>
<dbReference type="GO" id="GO:0005737">
    <property type="term" value="C:cytoplasm"/>
    <property type="evidence" value="ECO:0007669"/>
    <property type="project" value="UniProtKB-SubCell"/>
</dbReference>
<accession>A0A7V3ZJ68</accession>
<dbReference type="PANTHER" id="PTHR11645:SF0">
    <property type="entry name" value="PYRROLINE-5-CARBOXYLATE REDUCTASE 3"/>
    <property type="match status" value="1"/>
</dbReference>
<comment type="catalytic activity">
    <reaction evidence="7">
        <text>L-proline + NADP(+) = (S)-1-pyrroline-5-carboxylate + NADPH + 2 H(+)</text>
        <dbReference type="Rhea" id="RHEA:14109"/>
        <dbReference type="ChEBI" id="CHEBI:15378"/>
        <dbReference type="ChEBI" id="CHEBI:17388"/>
        <dbReference type="ChEBI" id="CHEBI:57783"/>
        <dbReference type="ChEBI" id="CHEBI:58349"/>
        <dbReference type="ChEBI" id="CHEBI:60039"/>
        <dbReference type="EC" id="1.5.1.2"/>
    </reaction>
</comment>
<dbReference type="UniPathway" id="UPA00098">
    <property type="reaction ID" value="UER00361"/>
</dbReference>
<dbReference type="GO" id="GO:0055129">
    <property type="term" value="P:L-proline biosynthetic process"/>
    <property type="evidence" value="ECO:0007669"/>
    <property type="project" value="UniProtKB-UniRule"/>
</dbReference>
<feature type="domain" description="Pyrroline-5-carboxylate reductase dimerisation" evidence="11">
    <location>
        <begin position="159"/>
        <end position="262"/>
    </location>
</feature>
<dbReference type="Gene3D" id="1.10.3730.10">
    <property type="entry name" value="ProC C-terminal domain-like"/>
    <property type="match status" value="1"/>
</dbReference>
<dbReference type="FunFam" id="3.40.50.720:FF:000190">
    <property type="entry name" value="Pyrroline-5-carboxylate reductase"/>
    <property type="match status" value="1"/>
</dbReference>